<dbReference type="Proteomes" id="UP000287969">
    <property type="component" value="Chromosome"/>
</dbReference>
<dbReference type="OrthoDB" id="1900848at2"/>
<reference evidence="2" key="1">
    <citation type="submission" date="2019-01" db="EMBL/GenBank/DDBJ databases">
        <title>Draft genomes of a novel of Sporanaerobacter strains.</title>
        <authorList>
            <person name="Ma S."/>
        </authorList>
    </citation>
    <scope>NUCLEOTIDE SEQUENCE [LARGE SCALE GENOMIC DNA]</scope>
    <source>
        <strain evidence="2">NJN-17</strain>
    </source>
</reference>
<organism evidence="1 2">
    <name type="scientific">Acidilutibacter cellobiosedens</name>
    <dbReference type="NCBI Taxonomy" id="2507161"/>
    <lineage>
        <taxon>Bacteria</taxon>
        <taxon>Bacillati</taxon>
        <taxon>Bacillota</taxon>
        <taxon>Tissierellia</taxon>
        <taxon>Tissierellales</taxon>
        <taxon>Acidilutibacteraceae</taxon>
        <taxon>Acidilutibacter</taxon>
    </lineage>
</organism>
<accession>A0A410QGT6</accession>
<proteinExistence type="predicted"/>
<evidence type="ECO:0000313" key="1">
    <source>
        <dbReference type="EMBL" id="QAT63191.1"/>
    </source>
</evidence>
<name>A0A410QGT6_9FIRM</name>
<gene>
    <name evidence="1" type="ORF">EQM13_17280</name>
</gene>
<dbReference type="EMBL" id="CP035282">
    <property type="protein sequence ID" value="QAT63191.1"/>
    <property type="molecule type" value="Genomic_DNA"/>
</dbReference>
<dbReference type="KEGG" id="spoa:EQM13_17280"/>
<dbReference type="RefSeq" id="WP_128753350.1">
    <property type="nucleotide sequence ID" value="NZ_CP035282.1"/>
</dbReference>
<keyword evidence="2" id="KW-1185">Reference proteome</keyword>
<evidence type="ECO:0000313" key="2">
    <source>
        <dbReference type="Proteomes" id="UP000287969"/>
    </source>
</evidence>
<sequence length="81" mass="9137">MIYQDLISGMEKFGSTKRDICIHGIGISPEKVHENVIIAPWWEPSHISSIGTAEYLSTSDFSSIKVWDITSDTTKMTYIKT</sequence>
<protein>
    <submittedName>
        <fullName evidence="1">Uncharacterized protein</fullName>
    </submittedName>
</protein>
<dbReference type="AlphaFoldDB" id="A0A410QGT6"/>